<dbReference type="EMBL" id="MDYP01000002">
    <property type="protein sequence ID" value="OQE11552.1"/>
    <property type="molecule type" value="Genomic_DNA"/>
</dbReference>
<reference evidence="4" key="1">
    <citation type="journal article" date="2017" name="Nat. Microbiol.">
        <title>Global analysis of biosynthetic gene clusters reveals vast potential of secondary metabolite production in Penicillium species.</title>
        <authorList>
            <person name="Nielsen J.C."/>
            <person name="Grijseels S."/>
            <person name="Prigent S."/>
            <person name="Ji B."/>
            <person name="Dainat J."/>
            <person name="Nielsen K.F."/>
            <person name="Frisvad J.C."/>
            <person name="Workman M."/>
            <person name="Nielsen J."/>
        </authorList>
    </citation>
    <scope>NUCLEOTIDE SEQUENCE [LARGE SCALE GENOMIC DNA]</scope>
    <source>
        <strain evidence="4">IBT 29486</strain>
    </source>
</reference>
<feature type="compositionally biased region" description="Basic and acidic residues" evidence="1">
    <location>
        <begin position="235"/>
        <end position="248"/>
    </location>
</feature>
<dbReference type="PANTHER" id="PTHR39394:SF1">
    <property type="entry name" value="DNAJ HOMOLOGUE SUBFAMILY C MEMBER 28 CONSERVED DOMAIN-CONTAINING PROTEIN"/>
    <property type="match status" value="1"/>
</dbReference>
<comment type="caution">
    <text evidence="3">The sequence shown here is derived from an EMBL/GenBank/DDBJ whole genome shotgun (WGS) entry which is preliminary data.</text>
</comment>
<proteinExistence type="predicted"/>
<feature type="region of interest" description="Disordered" evidence="1">
    <location>
        <begin position="59"/>
        <end position="99"/>
    </location>
</feature>
<name>A0A1V6SC32_9EURO</name>
<feature type="compositionally biased region" description="Basic and acidic residues" evidence="1">
    <location>
        <begin position="75"/>
        <end position="94"/>
    </location>
</feature>
<evidence type="ECO:0000256" key="1">
    <source>
        <dbReference type="SAM" id="MobiDB-lite"/>
    </source>
</evidence>
<feature type="region of interest" description="Disordered" evidence="1">
    <location>
        <begin position="190"/>
        <end position="259"/>
    </location>
</feature>
<evidence type="ECO:0000313" key="3">
    <source>
        <dbReference type="EMBL" id="OQE11552.1"/>
    </source>
</evidence>
<dbReference type="InterPro" id="IPR018961">
    <property type="entry name" value="DnaJ_homolog_subfam-C_membr-28"/>
</dbReference>
<sequence>MACHLINKSPVHSFRYCRLIKSNTRLLNMSVRYGLSTQFRGVSSTCTFRAPIAPTSRRFSASCHLNQTPPSSTAKTEDKDDKNGSKEEKKETAMGRRLSQMTEDALLEGGRSAQRNFEQAGFSEELKNELAERIAASSFRSQYAAAHSIVEMPSFAGQGTREQAAAPAWTGTERMEDTTLRMLDDASKPIRMPYKIPDPVNLKPAPKPKKSRAERLAEAKERTSTYTQSKAPGFSKEEREHKRREMREGLTPGAHSMPISITGLSSLADERIQDAIARGQFKSIPRGKGVNTKPDHNASSAFIDTTEYFMNKIIKQQEIVPPWIEKQQQLGMEISRFRERLRADWRRHAAMLIASKGGSLDAQMKRARAYAAAETRLANKAKLEASFEEDTSVSEINTDGRIVSKSEVSPAIKNESEENSEDLAHLPPLRDPGYLSIERSYHELAVKQINSLARTYNLQAPASAHKPYINLDRELNACYAAVAPELAEEIKRRATERARPSSVVPPVPSSRFGSLGTAQTVQVYEEDQSKGYGMKQFWRDLFTKS</sequence>
<gene>
    <name evidence="3" type="ORF">PENVUL_c002G06596</name>
</gene>
<dbReference type="PANTHER" id="PTHR39394">
    <property type="entry name" value="YALI0E31793P"/>
    <property type="match status" value="1"/>
</dbReference>
<feature type="compositionally biased region" description="Polar residues" evidence="1">
    <location>
        <begin position="59"/>
        <end position="74"/>
    </location>
</feature>
<dbReference type="STRING" id="29845.A0A1V6SC32"/>
<feature type="domain" description="DnaJ homologue subfamily C member 28 conserved" evidence="2">
    <location>
        <begin position="267"/>
        <end position="338"/>
    </location>
</feature>
<evidence type="ECO:0000259" key="2">
    <source>
        <dbReference type="Pfam" id="PF09350"/>
    </source>
</evidence>
<keyword evidence="4" id="KW-1185">Reference proteome</keyword>
<dbReference type="Proteomes" id="UP000191518">
    <property type="component" value="Unassembled WGS sequence"/>
</dbReference>
<dbReference type="Pfam" id="PF09350">
    <property type="entry name" value="DJC28_CD"/>
    <property type="match status" value="1"/>
</dbReference>
<accession>A0A1V6SC32</accession>
<feature type="compositionally biased region" description="Basic and acidic residues" evidence="1">
    <location>
        <begin position="211"/>
        <end position="223"/>
    </location>
</feature>
<evidence type="ECO:0000313" key="4">
    <source>
        <dbReference type="Proteomes" id="UP000191518"/>
    </source>
</evidence>
<organism evidence="3 4">
    <name type="scientific">Penicillium vulpinum</name>
    <dbReference type="NCBI Taxonomy" id="29845"/>
    <lineage>
        <taxon>Eukaryota</taxon>
        <taxon>Fungi</taxon>
        <taxon>Dikarya</taxon>
        <taxon>Ascomycota</taxon>
        <taxon>Pezizomycotina</taxon>
        <taxon>Eurotiomycetes</taxon>
        <taxon>Eurotiomycetidae</taxon>
        <taxon>Eurotiales</taxon>
        <taxon>Aspergillaceae</taxon>
        <taxon>Penicillium</taxon>
    </lineage>
</organism>
<dbReference type="AlphaFoldDB" id="A0A1V6SC32"/>
<protein>
    <recommendedName>
        <fullName evidence="2">DnaJ homologue subfamily C member 28 conserved domain-containing protein</fullName>
    </recommendedName>
</protein>